<organism evidence="11">
    <name type="scientific">Chlorella variabilis</name>
    <name type="common">Green alga</name>
    <dbReference type="NCBI Taxonomy" id="554065"/>
    <lineage>
        <taxon>Eukaryota</taxon>
        <taxon>Viridiplantae</taxon>
        <taxon>Chlorophyta</taxon>
        <taxon>core chlorophytes</taxon>
        <taxon>Trebouxiophyceae</taxon>
        <taxon>Chlorellales</taxon>
        <taxon>Chlorellaceae</taxon>
        <taxon>Chlorella clade</taxon>
        <taxon>Chlorella</taxon>
    </lineage>
</organism>
<comment type="subcellular location">
    <subcellularLocation>
        <location evidence="1">Nucleus</location>
        <location evidence="1">Nucleolus</location>
    </subcellularLocation>
</comment>
<dbReference type="EMBL" id="GL433850">
    <property type="protein sequence ID" value="EFN53721.1"/>
    <property type="molecule type" value="Genomic_DNA"/>
</dbReference>
<comment type="similarity">
    <text evidence="6">Belongs to the WD repeat UTP18 family.</text>
</comment>
<dbReference type="OMA" id="DLNRATY"/>
<feature type="region of interest" description="Disordered" evidence="9">
    <location>
        <begin position="148"/>
        <end position="188"/>
    </location>
</feature>
<evidence type="ECO:0000256" key="8">
    <source>
        <dbReference type="SAM" id="Coils"/>
    </source>
</evidence>
<dbReference type="RefSeq" id="XP_005845823.1">
    <property type="nucleotide sequence ID" value="XM_005845761.1"/>
</dbReference>
<evidence type="ECO:0000256" key="3">
    <source>
        <dbReference type="ARBA" id="ARBA00022574"/>
    </source>
</evidence>
<evidence type="ECO:0000256" key="5">
    <source>
        <dbReference type="ARBA" id="ARBA00023242"/>
    </source>
</evidence>
<evidence type="ECO:0000256" key="2">
    <source>
        <dbReference type="ARBA" id="ARBA00022552"/>
    </source>
</evidence>
<feature type="region of interest" description="Disordered" evidence="9">
    <location>
        <begin position="56"/>
        <end position="113"/>
    </location>
</feature>
<dbReference type="Proteomes" id="UP000008141">
    <property type="component" value="Unassembled WGS sequence"/>
</dbReference>
<keyword evidence="3 7" id="KW-0853">WD repeat</keyword>
<name>E1ZKN0_CHLVA</name>
<dbReference type="AlphaFoldDB" id="E1ZKN0"/>
<accession>E1ZKN0</accession>
<keyword evidence="2" id="KW-0698">rRNA processing</keyword>
<dbReference type="Gene3D" id="2.130.10.10">
    <property type="entry name" value="YVTN repeat-like/Quinoprotein amine dehydrogenase"/>
    <property type="match status" value="1"/>
</dbReference>
<dbReference type="KEGG" id="cvr:CHLNCDRAFT_58500"/>
<feature type="coiled-coil region" evidence="8">
    <location>
        <begin position="120"/>
        <end position="147"/>
    </location>
</feature>
<evidence type="ECO:0000256" key="4">
    <source>
        <dbReference type="ARBA" id="ARBA00022737"/>
    </source>
</evidence>
<dbReference type="InterPro" id="IPR015943">
    <property type="entry name" value="WD40/YVTN_repeat-like_dom_sf"/>
</dbReference>
<protein>
    <submittedName>
        <fullName evidence="10">Uncharacterized protein</fullName>
    </submittedName>
</protein>
<feature type="compositionally biased region" description="Acidic residues" evidence="9">
    <location>
        <begin position="58"/>
        <end position="69"/>
    </location>
</feature>
<evidence type="ECO:0000256" key="9">
    <source>
        <dbReference type="SAM" id="MobiDB-lite"/>
    </source>
</evidence>
<dbReference type="GO" id="GO:0032040">
    <property type="term" value="C:small-subunit processome"/>
    <property type="evidence" value="ECO:0007669"/>
    <property type="project" value="TreeGrafter"/>
</dbReference>
<feature type="repeat" description="WD" evidence="7">
    <location>
        <begin position="369"/>
        <end position="399"/>
    </location>
</feature>
<keyword evidence="5" id="KW-0539">Nucleus</keyword>
<dbReference type="SUPFAM" id="SSF50978">
    <property type="entry name" value="WD40 repeat-like"/>
    <property type="match status" value="1"/>
</dbReference>
<dbReference type="InterPro" id="IPR045161">
    <property type="entry name" value="Utp18"/>
</dbReference>
<dbReference type="PANTHER" id="PTHR18359">
    <property type="entry name" value="WD-REPEAT PROTEIN-RELATED"/>
    <property type="match status" value="1"/>
</dbReference>
<dbReference type="PANTHER" id="PTHR18359:SF0">
    <property type="entry name" value="U3 SMALL NUCLEOLAR RNA-ASSOCIATED PROTEIN 18 HOMOLOG"/>
    <property type="match status" value="1"/>
</dbReference>
<keyword evidence="4" id="KW-0677">Repeat</keyword>
<dbReference type="FunCoup" id="E1ZKN0">
    <property type="interactions" value="1749"/>
</dbReference>
<dbReference type="Pfam" id="PF00400">
    <property type="entry name" value="WD40"/>
    <property type="match status" value="2"/>
</dbReference>
<evidence type="ECO:0000256" key="1">
    <source>
        <dbReference type="ARBA" id="ARBA00004604"/>
    </source>
</evidence>
<dbReference type="GO" id="GO:0034388">
    <property type="term" value="C:Pwp2p-containing subcomplex of 90S preribosome"/>
    <property type="evidence" value="ECO:0007669"/>
    <property type="project" value="TreeGrafter"/>
</dbReference>
<dbReference type="PROSITE" id="PS00678">
    <property type="entry name" value="WD_REPEATS_1"/>
    <property type="match status" value="1"/>
</dbReference>
<dbReference type="OrthoDB" id="1935146at2759"/>
<keyword evidence="8" id="KW-0175">Coiled coil</keyword>
<evidence type="ECO:0000256" key="7">
    <source>
        <dbReference type="PROSITE-ProRule" id="PRU00221"/>
    </source>
</evidence>
<keyword evidence="11" id="KW-1185">Reference proteome</keyword>
<dbReference type="InterPro" id="IPR019775">
    <property type="entry name" value="WD40_repeat_CS"/>
</dbReference>
<proteinExistence type="inferred from homology"/>
<sequence>MLVDEGPGRHEAELESLLFGRDEQALEQLGQEAVDDDEAHGSALAAFLRSYAAGAAAADEDQIMDERDEEEGRRQRQHGGGGLLLYEDRRGANKVPPASARQQRKRPAWEDPQDAHLRVNVAARNQLRKLRQAEDEVELTGQQYEQRLRQQHNKLNPRTAWASVKKASKQRQRAAEHGDAGSDTEDEAAEAAERLLQRAGGLLARGAALPPSMLETTRLKDANQTEPCKGAVKSVEFHQNGELLLTAGLDRRVCLFTVDGVKNQRAASWFIEDMPVHKAAFAAGGSKVVLSGRRRFFYLLDVESRAVERLASLRAWRDEKSFESFVTSQHSPQPIAAFFGNEGHVPLVSLHTKQMVGTLKMNGTARTGAFTADGTQLLTSGGDGTVYVWDLRTQRCLQRHQDEGCLNGASMACASDGTLFATARIMDKCAGKPLKTVLNLTTSIDTLAFNHDCQMMVMASRLKRDALRVVHVPTMTVFSNWPTSKSPLHYVHDAAFSPNSGYLAIGNARGRVLLYRLHHYSRA</sequence>
<reference evidence="10 11" key="1">
    <citation type="journal article" date="2010" name="Plant Cell">
        <title>The Chlorella variabilis NC64A genome reveals adaptation to photosymbiosis, coevolution with viruses, and cryptic sex.</title>
        <authorList>
            <person name="Blanc G."/>
            <person name="Duncan G."/>
            <person name="Agarkova I."/>
            <person name="Borodovsky M."/>
            <person name="Gurnon J."/>
            <person name="Kuo A."/>
            <person name="Lindquist E."/>
            <person name="Lucas S."/>
            <person name="Pangilinan J."/>
            <person name="Polle J."/>
            <person name="Salamov A."/>
            <person name="Terry A."/>
            <person name="Yamada T."/>
            <person name="Dunigan D.D."/>
            <person name="Grigoriev I.V."/>
            <person name="Claverie J.M."/>
            <person name="Van Etten J.L."/>
        </authorList>
    </citation>
    <scope>NUCLEOTIDE SEQUENCE [LARGE SCALE GENOMIC DNA]</scope>
    <source>
        <strain evidence="10 11">NC64A</strain>
    </source>
</reference>
<evidence type="ECO:0000313" key="11">
    <source>
        <dbReference type="Proteomes" id="UP000008141"/>
    </source>
</evidence>
<dbReference type="eggNOG" id="KOG2055">
    <property type="taxonomic scope" value="Eukaryota"/>
</dbReference>
<evidence type="ECO:0000256" key="6">
    <source>
        <dbReference type="ARBA" id="ARBA00025767"/>
    </source>
</evidence>
<dbReference type="SMART" id="SM00320">
    <property type="entry name" value="WD40"/>
    <property type="match status" value="3"/>
</dbReference>
<dbReference type="GeneID" id="17353066"/>
<dbReference type="InterPro" id="IPR001680">
    <property type="entry name" value="WD40_rpt"/>
</dbReference>
<dbReference type="GO" id="GO:0006364">
    <property type="term" value="P:rRNA processing"/>
    <property type="evidence" value="ECO:0007669"/>
    <property type="project" value="UniProtKB-KW"/>
</dbReference>
<evidence type="ECO:0000313" key="10">
    <source>
        <dbReference type="EMBL" id="EFN53721.1"/>
    </source>
</evidence>
<gene>
    <name evidence="10" type="ORF">CHLNCDRAFT_58500</name>
</gene>
<dbReference type="InterPro" id="IPR036322">
    <property type="entry name" value="WD40_repeat_dom_sf"/>
</dbReference>
<dbReference type="PROSITE" id="PS50082">
    <property type="entry name" value="WD_REPEATS_2"/>
    <property type="match status" value="1"/>
</dbReference>
<dbReference type="STRING" id="554065.E1ZKN0"/>
<dbReference type="InParanoid" id="E1ZKN0"/>